<dbReference type="GO" id="GO:0016787">
    <property type="term" value="F:hydrolase activity"/>
    <property type="evidence" value="ECO:0007669"/>
    <property type="project" value="UniProtKB-KW"/>
</dbReference>
<dbReference type="InterPro" id="IPR051795">
    <property type="entry name" value="Glycosyl_Hydrlase_43"/>
</dbReference>
<evidence type="ECO:0000313" key="7">
    <source>
        <dbReference type="Proteomes" id="UP001165580"/>
    </source>
</evidence>
<dbReference type="PANTHER" id="PTHR42812">
    <property type="entry name" value="BETA-XYLOSIDASE"/>
    <property type="match status" value="1"/>
</dbReference>
<dbReference type="SUPFAM" id="SSF49899">
    <property type="entry name" value="Concanavalin A-like lectins/glucanases"/>
    <property type="match status" value="1"/>
</dbReference>
<evidence type="ECO:0000259" key="5">
    <source>
        <dbReference type="Pfam" id="PF17851"/>
    </source>
</evidence>
<reference evidence="6" key="1">
    <citation type="submission" date="2022-08" db="EMBL/GenBank/DDBJ databases">
        <authorList>
            <person name="Deng Y."/>
            <person name="Han X.-F."/>
            <person name="Zhang Y.-Q."/>
        </authorList>
    </citation>
    <scope>NUCLEOTIDE SEQUENCE</scope>
    <source>
        <strain evidence="6">CPCC 205716</strain>
    </source>
</reference>
<dbReference type="Proteomes" id="UP001165580">
    <property type="component" value="Unassembled WGS sequence"/>
</dbReference>
<comment type="similarity">
    <text evidence="1 4">Belongs to the glycosyl hydrolase 43 family.</text>
</comment>
<accession>A0ABT2GIR9</accession>
<dbReference type="InterPro" id="IPR041542">
    <property type="entry name" value="GH43_C2"/>
</dbReference>
<dbReference type="InterPro" id="IPR023296">
    <property type="entry name" value="Glyco_hydro_beta-prop_sf"/>
</dbReference>
<evidence type="ECO:0000256" key="1">
    <source>
        <dbReference type="ARBA" id="ARBA00009865"/>
    </source>
</evidence>
<protein>
    <submittedName>
        <fullName evidence="6">Glycoside hydrolase family 43 protein</fullName>
    </submittedName>
</protein>
<keyword evidence="7" id="KW-1185">Reference proteome</keyword>
<organism evidence="6 7">
    <name type="scientific">Herbiconiux gentiana</name>
    <dbReference type="NCBI Taxonomy" id="2970912"/>
    <lineage>
        <taxon>Bacteria</taxon>
        <taxon>Bacillati</taxon>
        <taxon>Actinomycetota</taxon>
        <taxon>Actinomycetes</taxon>
        <taxon>Micrococcales</taxon>
        <taxon>Microbacteriaceae</taxon>
        <taxon>Herbiconiux</taxon>
    </lineage>
</organism>
<dbReference type="RefSeq" id="WP_259487625.1">
    <property type="nucleotide sequence ID" value="NZ_JANTEZ010000008.1"/>
</dbReference>
<dbReference type="InterPro" id="IPR006710">
    <property type="entry name" value="Glyco_hydro_43"/>
</dbReference>
<sequence>MARYRNPVLAGCHPDPGVCRFGDEFVLVTSSFEYLPGLPVHVSRDLVEWQQVGHAIERPGQLDLAGLESSRGLFAPSVRVIGDRLVVVCTVVGPDDGSWPGRTGHFAVTATDARGPWSDPVWIDGVGGIDPCLTVDGDRLWLTGTRPAADARWAGQTDVWLVELDPTTFQPLGVPTVIWGGAMIGAVWAEGPRILSRPGGGWMLLAAEGGTAGEHAVCVAYGDELTGPYVSDPGNPRLSHRELGRRGEFAAVGHADLVQDATGAWWATVLATRPVAAGDGGVREGLLGRETCLVPVEWEDGRPLFAPGVGRVQREVSTAGGGAPPAAAPLVVAGFGAGALDLAWTGVGRHPVEFAELEADGVLTLRGGGEPAEVGPRSFLGRRLPGERVDVSVTIRVPPGSAGRGGLLLRVSERALLELSVDAGGVVQCLRLTPGERSVLATGSASGSGEARLELSIDGLGGRASVDGALLTEVDLTELAPEAGRDFVGAWVGPIAVGPPSEVVTASDFRLVVRP</sequence>
<dbReference type="InterPro" id="IPR013320">
    <property type="entry name" value="ConA-like_dom_sf"/>
</dbReference>
<comment type="caution">
    <text evidence="6">The sequence shown here is derived from an EMBL/GenBank/DDBJ whole genome shotgun (WGS) entry which is preliminary data.</text>
</comment>
<dbReference type="SUPFAM" id="SSF75005">
    <property type="entry name" value="Arabinanase/levansucrase/invertase"/>
    <property type="match status" value="1"/>
</dbReference>
<dbReference type="Gene3D" id="2.115.10.20">
    <property type="entry name" value="Glycosyl hydrolase domain, family 43"/>
    <property type="match status" value="1"/>
</dbReference>
<feature type="domain" description="Beta-xylosidase C-terminal Concanavalin A-like" evidence="5">
    <location>
        <begin position="335"/>
        <end position="509"/>
    </location>
</feature>
<evidence type="ECO:0000256" key="4">
    <source>
        <dbReference type="RuleBase" id="RU361187"/>
    </source>
</evidence>
<keyword evidence="3 4" id="KW-0326">Glycosidase</keyword>
<gene>
    <name evidence="6" type="ORF">NVV95_16390</name>
</gene>
<dbReference type="Pfam" id="PF04616">
    <property type="entry name" value="Glyco_hydro_43"/>
    <property type="match status" value="1"/>
</dbReference>
<dbReference type="PANTHER" id="PTHR42812:SF12">
    <property type="entry name" value="BETA-XYLOSIDASE-RELATED"/>
    <property type="match status" value="1"/>
</dbReference>
<dbReference type="EMBL" id="JANTEZ010000008">
    <property type="protein sequence ID" value="MCS5716126.1"/>
    <property type="molecule type" value="Genomic_DNA"/>
</dbReference>
<evidence type="ECO:0000256" key="3">
    <source>
        <dbReference type="ARBA" id="ARBA00023295"/>
    </source>
</evidence>
<proteinExistence type="inferred from homology"/>
<evidence type="ECO:0000313" key="6">
    <source>
        <dbReference type="EMBL" id="MCS5716126.1"/>
    </source>
</evidence>
<evidence type="ECO:0000256" key="2">
    <source>
        <dbReference type="ARBA" id="ARBA00022801"/>
    </source>
</evidence>
<name>A0ABT2GIR9_9MICO</name>
<dbReference type="Gene3D" id="2.60.120.200">
    <property type="match status" value="1"/>
</dbReference>
<dbReference type="Pfam" id="PF17851">
    <property type="entry name" value="GH43_C2"/>
    <property type="match status" value="1"/>
</dbReference>
<keyword evidence="2 4" id="KW-0378">Hydrolase</keyword>
<dbReference type="CDD" id="cd18617">
    <property type="entry name" value="GH43_XynB-like"/>
    <property type="match status" value="1"/>
</dbReference>